<feature type="region of interest" description="Disordered" evidence="2">
    <location>
        <begin position="109"/>
        <end position="128"/>
    </location>
</feature>
<dbReference type="SUPFAM" id="SSF55961">
    <property type="entry name" value="Bet v1-like"/>
    <property type="match status" value="1"/>
</dbReference>
<keyword evidence="5" id="KW-1185">Reference proteome</keyword>
<evidence type="ECO:0000259" key="3">
    <source>
        <dbReference type="Pfam" id="PF08327"/>
    </source>
</evidence>
<feature type="domain" description="Activator of Hsp90 ATPase homologue 1/2-like C-terminal" evidence="3">
    <location>
        <begin position="26"/>
        <end position="147"/>
    </location>
</feature>
<sequence>MNDITERTMTTETKSILVERLLPHAVDKVWRALTSPHLVAEWLMENDFEPVETHRFTFRAKPVPGWSGVVNCVVLKVEPPHLLAYSWGDGSESDSGLTTIVTWSLTPEGPSTRVRMEQSGFRPQDEAGYKGMGGGWPRILERLEQVAAGQG</sequence>
<gene>
    <name evidence="4" type="ORF">RFN28_06000</name>
</gene>
<dbReference type="CDD" id="cd07814">
    <property type="entry name" value="SRPBCC_CalC_Aha1-like"/>
    <property type="match status" value="1"/>
</dbReference>
<evidence type="ECO:0000313" key="4">
    <source>
        <dbReference type="EMBL" id="MDX8478032.1"/>
    </source>
</evidence>
<proteinExistence type="inferred from homology"/>
<protein>
    <submittedName>
        <fullName evidence="4">SRPBCC domain-containing protein</fullName>
    </submittedName>
</protein>
<evidence type="ECO:0000256" key="2">
    <source>
        <dbReference type="SAM" id="MobiDB-lite"/>
    </source>
</evidence>
<accession>A0ABU4XTJ8</accession>
<dbReference type="RefSeq" id="WP_320286457.1">
    <property type="nucleotide sequence ID" value="NZ_JAVIIW010000005.1"/>
</dbReference>
<dbReference type="InterPro" id="IPR013538">
    <property type="entry name" value="ASHA1/2-like_C"/>
</dbReference>
<dbReference type="Proteomes" id="UP001287059">
    <property type="component" value="Unassembled WGS sequence"/>
</dbReference>
<comment type="similarity">
    <text evidence="1">Belongs to the AHA1 family.</text>
</comment>
<comment type="caution">
    <text evidence="4">The sequence shown here is derived from an EMBL/GenBank/DDBJ whole genome shotgun (WGS) entry which is preliminary data.</text>
</comment>
<dbReference type="Pfam" id="PF08327">
    <property type="entry name" value="AHSA1"/>
    <property type="match status" value="1"/>
</dbReference>
<evidence type="ECO:0000313" key="5">
    <source>
        <dbReference type="Proteomes" id="UP001287059"/>
    </source>
</evidence>
<dbReference type="EMBL" id="JAVIIW010000005">
    <property type="protein sequence ID" value="MDX8478032.1"/>
    <property type="molecule type" value="Genomic_DNA"/>
</dbReference>
<evidence type="ECO:0000256" key="1">
    <source>
        <dbReference type="ARBA" id="ARBA00006817"/>
    </source>
</evidence>
<dbReference type="Gene3D" id="3.30.530.20">
    <property type="match status" value="1"/>
</dbReference>
<reference evidence="4 5" key="1">
    <citation type="submission" date="2023-08" db="EMBL/GenBank/DDBJ databases">
        <title>Implementing the SeqCode for naming new Mesorhizobium species isolated from Vachellia karroo root nodules.</title>
        <authorList>
            <person name="Van Lill M."/>
        </authorList>
    </citation>
    <scope>NUCLEOTIDE SEQUENCE [LARGE SCALE GENOMIC DNA]</scope>
    <source>
        <strain evidence="4 5">VK24D</strain>
    </source>
</reference>
<dbReference type="InterPro" id="IPR023393">
    <property type="entry name" value="START-like_dom_sf"/>
</dbReference>
<organism evidence="4 5">
    <name type="scientific">Mesorhizobium album</name>
    <dbReference type="NCBI Taxonomy" id="3072314"/>
    <lineage>
        <taxon>Bacteria</taxon>
        <taxon>Pseudomonadati</taxon>
        <taxon>Pseudomonadota</taxon>
        <taxon>Alphaproteobacteria</taxon>
        <taxon>Hyphomicrobiales</taxon>
        <taxon>Phyllobacteriaceae</taxon>
        <taxon>Mesorhizobium</taxon>
    </lineage>
</organism>
<name>A0ABU4XTJ8_9HYPH</name>